<gene>
    <name evidence="7" type="ORF">M5K25_024668</name>
</gene>
<dbReference type="InterPro" id="IPR036390">
    <property type="entry name" value="WH_DNA-bd_sf"/>
</dbReference>
<evidence type="ECO:0000256" key="4">
    <source>
        <dbReference type="PIRSR" id="PIRSR005739-1"/>
    </source>
</evidence>
<dbReference type="Pfam" id="PF08100">
    <property type="entry name" value="Dimerisation"/>
    <property type="match status" value="1"/>
</dbReference>
<evidence type="ECO:0000259" key="5">
    <source>
        <dbReference type="Pfam" id="PF00891"/>
    </source>
</evidence>
<feature type="domain" description="O-methyltransferase C-terminal" evidence="5">
    <location>
        <begin position="156"/>
        <end position="365"/>
    </location>
</feature>
<dbReference type="GO" id="GO:0008171">
    <property type="term" value="F:O-methyltransferase activity"/>
    <property type="evidence" value="ECO:0007669"/>
    <property type="project" value="UniProtKB-ARBA"/>
</dbReference>
<sequence length="383" mass="42297">MVVLGEGDRGGGREGVEQSMTISASINLTEARVQDILEAHAVLWNHTLSYIKSMCLKCAIELRIPDAILSQGMPTTISDLLSFLSIPETKSRHLRNMMRLLSRVGIFKSHITPSGEEAFGLAPVSQLLTTTFPNSPCSSPFILLLLDHHLVDPCHQLSHWFRRSDTSTTPFEMAHGKTFWDLTEAQPEFNDLINKGMACDSLFVMDVLKHVGREAFKGIGTLLDVGGGTGLTAAALAKEFPGLKCTVFDLPHVVNSAKKIDGIQYVGGDMFLELPPADVTLLKWILHDWSDEDCVRILQRCKEAIPPKEKGGKVIVIDMVVGAGINTQTSMETQLLFDLEMMILVTGKERDENEWHDLFVAAGFSDYKITSSIGLRSIIEVYP</sequence>
<dbReference type="PANTHER" id="PTHR11746">
    <property type="entry name" value="O-METHYLTRANSFERASE"/>
    <property type="match status" value="1"/>
</dbReference>
<dbReference type="Gene3D" id="1.10.10.10">
    <property type="entry name" value="Winged helix-like DNA-binding domain superfamily/Winged helix DNA-binding domain"/>
    <property type="match status" value="1"/>
</dbReference>
<dbReference type="GO" id="GO:0008757">
    <property type="term" value="F:S-adenosylmethionine-dependent methyltransferase activity"/>
    <property type="evidence" value="ECO:0007669"/>
    <property type="project" value="UniProtKB-ARBA"/>
</dbReference>
<reference evidence="7 8" key="1">
    <citation type="journal article" date="2024" name="Plant Biotechnol. J.">
        <title>Dendrobium thyrsiflorum genome and its molecular insights into genes involved in important horticultural traits.</title>
        <authorList>
            <person name="Chen B."/>
            <person name="Wang J.Y."/>
            <person name="Zheng P.J."/>
            <person name="Li K.L."/>
            <person name="Liang Y.M."/>
            <person name="Chen X.F."/>
            <person name="Zhang C."/>
            <person name="Zhao X."/>
            <person name="He X."/>
            <person name="Zhang G.Q."/>
            <person name="Liu Z.J."/>
            <person name="Xu Q."/>
        </authorList>
    </citation>
    <scope>NUCLEOTIDE SEQUENCE [LARGE SCALE GENOMIC DNA]</scope>
    <source>
        <strain evidence="7">GZMU011</strain>
    </source>
</reference>
<evidence type="ECO:0000313" key="7">
    <source>
        <dbReference type="EMBL" id="KAL0906194.1"/>
    </source>
</evidence>
<comment type="caution">
    <text evidence="7">The sequence shown here is derived from an EMBL/GenBank/DDBJ whole genome shotgun (WGS) entry which is preliminary data.</text>
</comment>
<feature type="active site" description="Proton acceptor" evidence="4">
    <location>
        <position position="287"/>
    </location>
</feature>
<dbReference type="EMBL" id="JANQDX010000018">
    <property type="protein sequence ID" value="KAL0906194.1"/>
    <property type="molecule type" value="Genomic_DNA"/>
</dbReference>
<dbReference type="InterPro" id="IPR012967">
    <property type="entry name" value="COMT_dimerisation"/>
</dbReference>
<evidence type="ECO:0000259" key="6">
    <source>
        <dbReference type="Pfam" id="PF08100"/>
    </source>
</evidence>
<dbReference type="InterPro" id="IPR001077">
    <property type="entry name" value="COMT_C"/>
</dbReference>
<dbReference type="Pfam" id="PF00891">
    <property type="entry name" value="Methyltransf_2"/>
    <property type="match status" value="1"/>
</dbReference>
<feature type="domain" description="O-methyltransferase dimerisation" evidence="6">
    <location>
        <begin position="44"/>
        <end position="130"/>
    </location>
</feature>
<dbReference type="InterPro" id="IPR036388">
    <property type="entry name" value="WH-like_DNA-bd_sf"/>
</dbReference>
<dbReference type="PIRSF" id="PIRSF005739">
    <property type="entry name" value="O-mtase"/>
    <property type="match status" value="1"/>
</dbReference>
<dbReference type="AlphaFoldDB" id="A0ABD0U2Z9"/>
<dbReference type="SUPFAM" id="SSF46785">
    <property type="entry name" value="Winged helix' DNA-binding domain"/>
    <property type="match status" value="1"/>
</dbReference>
<dbReference type="InterPro" id="IPR029063">
    <property type="entry name" value="SAM-dependent_MTases_sf"/>
</dbReference>
<evidence type="ECO:0000256" key="1">
    <source>
        <dbReference type="ARBA" id="ARBA00022603"/>
    </source>
</evidence>
<keyword evidence="2" id="KW-0808">Transferase</keyword>
<evidence type="ECO:0000313" key="8">
    <source>
        <dbReference type="Proteomes" id="UP001552299"/>
    </source>
</evidence>
<keyword evidence="8" id="KW-1185">Reference proteome</keyword>
<dbReference type="PROSITE" id="PS51683">
    <property type="entry name" value="SAM_OMT_II"/>
    <property type="match status" value="1"/>
</dbReference>
<dbReference type="GO" id="GO:0032259">
    <property type="term" value="P:methylation"/>
    <property type="evidence" value="ECO:0007669"/>
    <property type="project" value="UniProtKB-KW"/>
</dbReference>
<accession>A0ABD0U2Z9</accession>
<organism evidence="7 8">
    <name type="scientific">Dendrobium thyrsiflorum</name>
    <name type="common">Pinecone-like raceme dendrobium</name>
    <name type="synonym">Orchid</name>
    <dbReference type="NCBI Taxonomy" id="117978"/>
    <lineage>
        <taxon>Eukaryota</taxon>
        <taxon>Viridiplantae</taxon>
        <taxon>Streptophyta</taxon>
        <taxon>Embryophyta</taxon>
        <taxon>Tracheophyta</taxon>
        <taxon>Spermatophyta</taxon>
        <taxon>Magnoliopsida</taxon>
        <taxon>Liliopsida</taxon>
        <taxon>Asparagales</taxon>
        <taxon>Orchidaceae</taxon>
        <taxon>Epidendroideae</taxon>
        <taxon>Malaxideae</taxon>
        <taxon>Dendrobiinae</taxon>
        <taxon>Dendrobium</taxon>
    </lineage>
</organism>
<dbReference type="CDD" id="cd02440">
    <property type="entry name" value="AdoMet_MTases"/>
    <property type="match status" value="1"/>
</dbReference>
<keyword evidence="1" id="KW-0489">Methyltransferase</keyword>
<dbReference type="Gene3D" id="3.40.50.150">
    <property type="entry name" value="Vaccinia Virus protein VP39"/>
    <property type="match status" value="1"/>
</dbReference>
<evidence type="ECO:0000256" key="2">
    <source>
        <dbReference type="ARBA" id="ARBA00022679"/>
    </source>
</evidence>
<dbReference type="SUPFAM" id="SSF53335">
    <property type="entry name" value="S-adenosyl-L-methionine-dependent methyltransferases"/>
    <property type="match status" value="1"/>
</dbReference>
<dbReference type="InterPro" id="IPR016461">
    <property type="entry name" value="COMT-like"/>
</dbReference>
<evidence type="ECO:0000256" key="3">
    <source>
        <dbReference type="ARBA" id="ARBA00022691"/>
    </source>
</evidence>
<proteinExistence type="predicted"/>
<dbReference type="FunFam" id="3.40.50.150:FF:000057">
    <property type="entry name" value="O-methyltransferase ZRP4"/>
    <property type="match status" value="1"/>
</dbReference>
<name>A0ABD0U2Z9_DENTH</name>
<dbReference type="Proteomes" id="UP001552299">
    <property type="component" value="Unassembled WGS sequence"/>
</dbReference>
<keyword evidence="3" id="KW-0949">S-adenosyl-L-methionine</keyword>
<protein>
    <submittedName>
        <fullName evidence="7">Uncharacterized protein</fullName>
    </submittedName>
</protein>